<feature type="domain" description="Netrin receptor UNC5A-D-like N-terminal" evidence="9">
    <location>
        <begin position="167"/>
        <end position="200"/>
    </location>
</feature>
<keyword evidence="8" id="KW-1133">Transmembrane helix</keyword>
<reference evidence="10" key="2">
    <citation type="submission" date="2020-05" db="UniProtKB">
        <authorList>
            <consortium name="EnsemblMetazoa"/>
        </authorList>
    </citation>
    <scope>IDENTIFICATION</scope>
    <source>
        <strain evidence="10">Indian</strain>
    </source>
</reference>
<evidence type="ECO:0000256" key="6">
    <source>
        <dbReference type="ARBA" id="ARBA00023319"/>
    </source>
</evidence>
<keyword evidence="5" id="KW-0325">Glycoprotein</keyword>
<keyword evidence="3" id="KW-1015">Disulfide bond</keyword>
<dbReference type="Pfam" id="PF25609">
    <property type="entry name" value="Unc5_NetrinR_N"/>
    <property type="match status" value="1"/>
</dbReference>
<feature type="region of interest" description="Disordered" evidence="7">
    <location>
        <begin position="1"/>
        <end position="160"/>
    </location>
</feature>
<dbReference type="InterPro" id="IPR057755">
    <property type="entry name" value="UNC5A-D-like_N"/>
</dbReference>
<reference evidence="11" key="1">
    <citation type="journal article" date="2014" name="Genome Biol.">
        <title>Genome analysis of a major urban malaria vector mosquito, Anopheles stephensi.</title>
        <authorList>
            <person name="Jiang X."/>
            <person name="Peery A."/>
            <person name="Hall A.B."/>
            <person name="Sharma A."/>
            <person name="Chen X.G."/>
            <person name="Waterhouse R.M."/>
            <person name="Komissarov A."/>
            <person name="Riehle M.M."/>
            <person name="Shouche Y."/>
            <person name="Sharakhova M.V."/>
            <person name="Lawson D."/>
            <person name="Pakpour N."/>
            <person name="Arensburger P."/>
            <person name="Davidson V.L."/>
            <person name="Eiglmeier K."/>
            <person name="Emrich S."/>
            <person name="George P."/>
            <person name="Kennedy R.C."/>
            <person name="Mane S.P."/>
            <person name="Maslen G."/>
            <person name="Oringanje C."/>
            <person name="Qi Y."/>
            <person name="Settlage R."/>
            <person name="Tojo M."/>
            <person name="Tubio J.M."/>
            <person name="Unger M.F."/>
            <person name="Wang B."/>
            <person name="Vernick K.D."/>
            <person name="Ribeiro J.M."/>
            <person name="James A.A."/>
            <person name="Michel K."/>
            <person name="Riehle M.A."/>
            <person name="Luckhart S."/>
            <person name="Sharakhov I.V."/>
            <person name="Tu Z."/>
        </authorList>
    </citation>
    <scope>NUCLEOTIDE SEQUENCE [LARGE SCALE GENOMIC DNA]</scope>
    <source>
        <strain evidence="11">Indian</strain>
    </source>
</reference>
<evidence type="ECO:0000256" key="7">
    <source>
        <dbReference type="SAM" id="MobiDB-lite"/>
    </source>
</evidence>
<feature type="transmembrane region" description="Helical" evidence="8">
    <location>
        <begin position="268"/>
        <end position="289"/>
    </location>
</feature>
<evidence type="ECO:0000259" key="9">
    <source>
        <dbReference type="Pfam" id="PF25609"/>
    </source>
</evidence>
<comment type="subcellular location">
    <subcellularLocation>
        <location evidence="1">Membrane</location>
        <topology evidence="1">Single-pass type I membrane protein</topology>
    </subcellularLocation>
</comment>
<keyword evidence="2 8" id="KW-0472">Membrane</keyword>
<dbReference type="STRING" id="30069.A0A182YR74"/>
<feature type="compositionally biased region" description="Basic residues" evidence="7">
    <location>
        <begin position="1"/>
        <end position="10"/>
    </location>
</feature>
<evidence type="ECO:0000313" key="11">
    <source>
        <dbReference type="Proteomes" id="UP000076408"/>
    </source>
</evidence>
<keyword evidence="6" id="KW-0393">Immunoglobulin domain</keyword>
<organism evidence="10 11">
    <name type="scientific">Anopheles stephensi</name>
    <name type="common">Indo-Pakistan malaria mosquito</name>
    <dbReference type="NCBI Taxonomy" id="30069"/>
    <lineage>
        <taxon>Eukaryota</taxon>
        <taxon>Metazoa</taxon>
        <taxon>Ecdysozoa</taxon>
        <taxon>Arthropoda</taxon>
        <taxon>Hexapoda</taxon>
        <taxon>Insecta</taxon>
        <taxon>Pterygota</taxon>
        <taxon>Neoptera</taxon>
        <taxon>Endopterygota</taxon>
        <taxon>Diptera</taxon>
        <taxon>Nematocera</taxon>
        <taxon>Culicoidea</taxon>
        <taxon>Culicidae</taxon>
        <taxon>Anophelinae</taxon>
        <taxon>Anopheles</taxon>
    </lineage>
</organism>
<sequence>MKLSQRHHRPASGVLKVGEDVQKSARMLDDRFPVDDDVVDAAKDEYYDTPTGEEHEGDNYEDGKIINSGALDNFFGGKSTASSSGASGAEGEYRKGSKTVHGYKSGKSEGAQESNAQEELDEEDEDVEDEEEDDEEDDSEVSYGEDVLPPSEAFGTFGGRTEGGLKVEEAPYFLVEPQSTYVIRSKPAVLKCKAANTLQCTQSRRRICRTQNVDYYDKALVKHHQQLAALMEDHDEQESSAYGCHGKDVQTIVCRGGECRIDDTASDWIFYLGLGFIVTLCLTFLVFLLHMRHRQKLPTYSITRTSPDQHTYTHEFQKKLTLSSNPPDINIRVNGYEYSNGSTMEAPKIPSQNVPLLLTRSTSEHHYDEPQFNSMQAIQAANKDDSGMNVYNQQKAATGVVLQHHYHQYHSLEQSHLQRQITAASPIATQSQKGQYRSSESLSGTSNTNT</sequence>
<dbReference type="EnsemblMetazoa" id="ASTEI10960-RA">
    <property type="protein sequence ID" value="ASTEI10960-PA"/>
    <property type="gene ID" value="ASTEI10960"/>
</dbReference>
<feature type="region of interest" description="Disordered" evidence="7">
    <location>
        <begin position="426"/>
        <end position="450"/>
    </location>
</feature>
<dbReference type="VEuPathDB" id="VectorBase:ASTEI10960"/>
<evidence type="ECO:0000256" key="1">
    <source>
        <dbReference type="ARBA" id="ARBA00004479"/>
    </source>
</evidence>
<dbReference type="Proteomes" id="UP000076408">
    <property type="component" value="Unassembled WGS sequence"/>
</dbReference>
<keyword evidence="8" id="KW-0812">Transmembrane</keyword>
<feature type="compositionally biased region" description="Basic and acidic residues" evidence="7">
    <location>
        <begin position="17"/>
        <end position="64"/>
    </location>
</feature>
<dbReference type="InterPro" id="IPR013783">
    <property type="entry name" value="Ig-like_fold"/>
</dbReference>
<feature type="compositionally biased region" description="Acidic residues" evidence="7">
    <location>
        <begin position="116"/>
        <end position="140"/>
    </location>
</feature>
<keyword evidence="11" id="KW-1185">Reference proteome</keyword>
<proteinExistence type="predicted"/>
<evidence type="ECO:0000256" key="2">
    <source>
        <dbReference type="ARBA" id="ARBA00023136"/>
    </source>
</evidence>
<evidence type="ECO:0000256" key="4">
    <source>
        <dbReference type="ARBA" id="ARBA00023170"/>
    </source>
</evidence>
<feature type="compositionally biased region" description="Low complexity" evidence="7">
    <location>
        <begin position="76"/>
        <end position="90"/>
    </location>
</feature>
<protein>
    <recommendedName>
        <fullName evidence="9">Netrin receptor UNC5A-D-like N-terminal domain-containing protein</fullName>
    </recommendedName>
</protein>
<dbReference type="Gene3D" id="2.60.40.10">
    <property type="entry name" value="Immunoglobulins"/>
    <property type="match status" value="1"/>
</dbReference>
<dbReference type="VEuPathDB" id="VectorBase:ASTEI20_031566"/>
<accession>A0A182YR74</accession>
<evidence type="ECO:0000256" key="8">
    <source>
        <dbReference type="SAM" id="Phobius"/>
    </source>
</evidence>
<evidence type="ECO:0000313" key="10">
    <source>
        <dbReference type="EnsemblMetazoa" id="ASTEI10960-PA"/>
    </source>
</evidence>
<name>A0A182YR74_ANOST</name>
<evidence type="ECO:0000256" key="3">
    <source>
        <dbReference type="ARBA" id="ARBA00023157"/>
    </source>
</evidence>
<evidence type="ECO:0000256" key="5">
    <source>
        <dbReference type="ARBA" id="ARBA00023180"/>
    </source>
</evidence>
<keyword evidence="4" id="KW-0675">Receptor</keyword>
<dbReference type="AlphaFoldDB" id="A0A182YR74"/>